<dbReference type="EMBL" id="JACRSZ010000022">
    <property type="protein sequence ID" value="MBC8574433.1"/>
    <property type="molecule type" value="Genomic_DNA"/>
</dbReference>
<dbReference type="RefSeq" id="WP_249309894.1">
    <property type="nucleotide sequence ID" value="NZ_JACRSZ010000022.1"/>
</dbReference>
<organism evidence="1 2">
    <name type="scientific">Jingyaoa shaoxingensis</name>
    <dbReference type="NCBI Taxonomy" id="2763671"/>
    <lineage>
        <taxon>Bacteria</taxon>
        <taxon>Bacillati</taxon>
        <taxon>Bacillota</taxon>
        <taxon>Clostridia</taxon>
        <taxon>Lachnospirales</taxon>
        <taxon>Lachnospiraceae</taxon>
        <taxon>Jingyaoa</taxon>
    </lineage>
</organism>
<reference evidence="1 2" key="1">
    <citation type="submission" date="2020-08" db="EMBL/GenBank/DDBJ databases">
        <title>Genome public.</title>
        <authorList>
            <person name="Liu C."/>
            <person name="Sun Q."/>
        </authorList>
    </citation>
    <scope>NUCLEOTIDE SEQUENCE [LARGE SCALE GENOMIC DNA]</scope>
    <source>
        <strain evidence="1 2">NSJ-46</strain>
    </source>
</reference>
<evidence type="ECO:0000313" key="1">
    <source>
        <dbReference type="EMBL" id="MBC8574433.1"/>
    </source>
</evidence>
<dbReference type="Proteomes" id="UP000657421">
    <property type="component" value="Unassembled WGS sequence"/>
</dbReference>
<evidence type="ECO:0000313" key="2">
    <source>
        <dbReference type="Proteomes" id="UP000657421"/>
    </source>
</evidence>
<proteinExistence type="predicted"/>
<comment type="caution">
    <text evidence="1">The sequence shown here is derived from an EMBL/GenBank/DDBJ whole genome shotgun (WGS) entry which is preliminary data.</text>
</comment>
<name>A0ABR7NDG7_9FIRM</name>
<protein>
    <submittedName>
        <fullName evidence="1">Uncharacterized protein</fullName>
    </submittedName>
</protein>
<gene>
    <name evidence="1" type="ORF">H8716_15380</name>
</gene>
<keyword evidence="2" id="KW-1185">Reference proteome</keyword>
<accession>A0ABR7NDG7</accession>
<sequence>MNNEEIEKIIYAVTKELEHDYSKYKIEHYGLADRALIAFATIQSRSRVVRNEGTDEDHDLILCYDEDGWFIYDITVQVGAGIQKVISAGDIKLSREEVLEKYQQLNLLEKMNFISTAYRILSFSECKTYLYS</sequence>